<dbReference type="Pfam" id="PF00266">
    <property type="entry name" value="Aminotran_5"/>
    <property type="match status" value="1"/>
</dbReference>
<dbReference type="GO" id="GO:0046872">
    <property type="term" value="F:metal ion binding"/>
    <property type="evidence" value="ECO:0007669"/>
    <property type="project" value="UniProtKB-KW"/>
</dbReference>
<dbReference type="InterPro" id="IPR015422">
    <property type="entry name" value="PyrdxlP-dep_Trfase_small"/>
</dbReference>
<protein>
    <recommendedName>
        <fullName evidence="3">cysteine desulfurase</fullName>
        <ecNumber evidence="3">2.8.1.7</ecNumber>
    </recommendedName>
</protein>
<comment type="catalytic activity">
    <reaction evidence="9">
        <text>(sulfur carrier)-H + L-cysteine = (sulfur carrier)-SH + L-alanine</text>
        <dbReference type="Rhea" id="RHEA:43892"/>
        <dbReference type="Rhea" id="RHEA-COMP:14737"/>
        <dbReference type="Rhea" id="RHEA-COMP:14739"/>
        <dbReference type="ChEBI" id="CHEBI:29917"/>
        <dbReference type="ChEBI" id="CHEBI:35235"/>
        <dbReference type="ChEBI" id="CHEBI:57972"/>
        <dbReference type="ChEBI" id="CHEBI:64428"/>
        <dbReference type="EC" id="2.8.1.7"/>
    </reaction>
</comment>
<evidence type="ECO:0000256" key="2">
    <source>
        <dbReference type="ARBA" id="ARBA00006490"/>
    </source>
</evidence>
<dbReference type="AlphaFoldDB" id="A0A553ZW26"/>
<comment type="similarity">
    <text evidence="2">Belongs to the class-V pyridoxal-phosphate-dependent aminotransferase family. NifS/IscS subfamily.</text>
</comment>
<dbReference type="GO" id="GO:0051536">
    <property type="term" value="F:iron-sulfur cluster binding"/>
    <property type="evidence" value="ECO:0007669"/>
    <property type="project" value="UniProtKB-KW"/>
</dbReference>
<dbReference type="InterPro" id="IPR015424">
    <property type="entry name" value="PyrdxlP-dep_Trfase"/>
</dbReference>
<dbReference type="PANTHER" id="PTHR11601:SF34">
    <property type="entry name" value="CYSTEINE DESULFURASE"/>
    <property type="match status" value="1"/>
</dbReference>
<dbReference type="GO" id="GO:0031071">
    <property type="term" value="F:cysteine desulfurase activity"/>
    <property type="evidence" value="ECO:0007669"/>
    <property type="project" value="UniProtKB-EC"/>
</dbReference>
<dbReference type="PROSITE" id="PS00595">
    <property type="entry name" value="AA_TRANSFER_CLASS_5"/>
    <property type="match status" value="1"/>
</dbReference>
<dbReference type="Gene3D" id="3.40.640.10">
    <property type="entry name" value="Type I PLP-dependent aspartate aminotransferase-like (Major domain)"/>
    <property type="match status" value="1"/>
</dbReference>
<name>A0A553ZW26_9BACI</name>
<reference evidence="12 13" key="1">
    <citation type="submission" date="2019-07" db="EMBL/GenBank/DDBJ databases">
        <authorList>
            <person name="Park Y.J."/>
            <person name="Jeong S.E."/>
            <person name="Jung H.S."/>
        </authorList>
    </citation>
    <scope>NUCLEOTIDE SEQUENCE [LARGE SCALE GENOMIC DNA]</scope>
    <source>
        <strain evidence="13">P16(2019)</strain>
    </source>
</reference>
<evidence type="ECO:0000256" key="9">
    <source>
        <dbReference type="ARBA" id="ARBA00050776"/>
    </source>
</evidence>
<dbReference type="Gene3D" id="3.90.1150.10">
    <property type="entry name" value="Aspartate Aminotransferase, domain 1"/>
    <property type="match status" value="1"/>
</dbReference>
<evidence type="ECO:0000256" key="5">
    <source>
        <dbReference type="ARBA" id="ARBA00022723"/>
    </source>
</evidence>
<dbReference type="FunFam" id="3.40.640.10:FF:000084">
    <property type="entry name" value="IscS-like cysteine desulfurase"/>
    <property type="match status" value="1"/>
</dbReference>
<evidence type="ECO:0000256" key="1">
    <source>
        <dbReference type="ARBA" id="ARBA00001933"/>
    </source>
</evidence>
<evidence type="ECO:0000313" key="12">
    <source>
        <dbReference type="EMBL" id="TSB45674.1"/>
    </source>
</evidence>
<dbReference type="InterPro" id="IPR000192">
    <property type="entry name" value="Aminotrans_V_dom"/>
</dbReference>
<dbReference type="InterPro" id="IPR016454">
    <property type="entry name" value="Cysteine_dSase"/>
</dbReference>
<dbReference type="EMBL" id="VLXZ01000009">
    <property type="protein sequence ID" value="TSB45674.1"/>
    <property type="molecule type" value="Genomic_DNA"/>
</dbReference>
<keyword evidence="6" id="KW-0663">Pyridoxal phosphate</keyword>
<dbReference type="EC" id="2.8.1.7" evidence="3"/>
<comment type="caution">
    <text evidence="12">The sequence shown here is derived from an EMBL/GenBank/DDBJ whole genome shotgun (WGS) entry which is preliminary data.</text>
</comment>
<dbReference type="InterPro" id="IPR015421">
    <property type="entry name" value="PyrdxlP-dep_Trfase_major"/>
</dbReference>
<sequence length="386" mass="42170">MERIYLDHAATSPLHPDTLEAMMPYLTEVFGNPSSIHHTGRRARQALDEARAVIATELNVAPSTILFTGGGTEADNLALLGYAEANQHKGRHIITSKVEHHAVMHACKQLEQLGYEVTYLPVDQTGKIRIEDFYAALRPDTVLVSLMLGNNEVGTLQPVQEVGLSLRDHQAVLHTDAIQAAGSVDLSIHQLQVDMLSVSAHKLNGPKGVGFLYVAEGITVAPYSFGGEQERKRRAGTENVAGIKGLAESFRRACQERVEKNEQYNSYAEQFSAILKQQGIDFYINGHSTEKLAHILNLSFPNVNVESMLVNLDLAGIEASSGSACTAGSIEPSHVLTAMFGEGTERAKTAIRYSFGLGNDLSEIEKAAYETAKIVKRFQQQQPFIV</sequence>
<dbReference type="InterPro" id="IPR020578">
    <property type="entry name" value="Aminotrans_V_PyrdxlP_BS"/>
</dbReference>
<evidence type="ECO:0000259" key="11">
    <source>
        <dbReference type="Pfam" id="PF00266"/>
    </source>
</evidence>
<feature type="domain" description="Aminotransferase class V" evidence="11">
    <location>
        <begin position="4"/>
        <end position="366"/>
    </location>
</feature>
<dbReference type="Proteomes" id="UP000318521">
    <property type="component" value="Unassembled WGS sequence"/>
</dbReference>
<keyword evidence="5" id="KW-0479">Metal-binding</keyword>
<dbReference type="OrthoDB" id="9808002at2"/>
<dbReference type="SUPFAM" id="SSF53383">
    <property type="entry name" value="PLP-dependent transferases"/>
    <property type="match status" value="1"/>
</dbReference>
<keyword evidence="13" id="KW-1185">Reference proteome</keyword>
<evidence type="ECO:0000256" key="8">
    <source>
        <dbReference type="ARBA" id="ARBA00023014"/>
    </source>
</evidence>
<dbReference type="PIRSF" id="PIRSF005572">
    <property type="entry name" value="NifS"/>
    <property type="match status" value="1"/>
</dbReference>
<keyword evidence="8" id="KW-0411">Iron-sulfur</keyword>
<dbReference type="PANTHER" id="PTHR11601">
    <property type="entry name" value="CYSTEINE DESULFURYLASE FAMILY MEMBER"/>
    <property type="match status" value="1"/>
</dbReference>
<evidence type="ECO:0000256" key="3">
    <source>
        <dbReference type="ARBA" id="ARBA00012239"/>
    </source>
</evidence>
<gene>
    <name evidence="12" type="ORF">FN960_14380</name>
</gene>
<keyword evidence="7" id="KW-0408">Iron</keyword>
<evidence type="ECO:0000256" key="7">
    <source>
        <dbReference type="ARBA" id="ARBA00023004"/>
    </source>
</evidence>
<evidence type="ECO:0000256" key="4">
    <source>
        <dbReference type="ARBA" id="ARBA00022679"/>
    </source>
</evidence>
<dbReference type="Gene3D" id="1.10.260.50">
    <property type="match status" value="1"/>
</dbReference>
<comment type="cofactor">
    <cofactor evidence="1 10">
        <name>pyridoxal 5'-phosphate</name>
        <dbReference type="ChEBI" id="CHEBI:597326"/>
    </cofactor>
</comment>
<dbReference type="RefSeq" id="WP_143849438.1">
    <property type="nucleotide sequence ID" value="NZ_VLXZ01000009.1"/>
</dbReference>
<evidence type="ECO:0000256" key="10">
    <source>
        <dbReference type="RuleBase" id="RU004504"/>
    </source>
</evidence>
<keyword evidence="4" id="KW-0808">Transferase</keyword>
<evidence type="ECO:0000256" key="6">
    <source>
        <dbReference type="ARBA" id="ARBA00022898"/>
    </source>
</evidence>
<evidence type="ECO:0000313" key="13">
    <source>
        <dbReference type="Proteomes" id="UP000318521"/>
    </source>
</evidence>
<proteinExistence type="inferred from homology"/>
<organism evidence="12 13">
    <name type="scientific">Alkalicoccobacillus porphyridii</name>
    <dbReference type="NCBI Taxonomy" id="2597270"/>
    <lineage>
        <taxon>Bacteria</taxon>
        <taxon>Bacillati</taxon>
        <taxon>Bacillota</taxon>
        <taxon>Bacilli</taxon>
        <taxon>Bacillales</taxon>
        <taxon>Bacillaceae</taxon>
        <taxon>Alkalicoccobacillus</taxon>
    </lineage>
</organism>
<accession>A0A553ZW26</accession>